<evidence type="ECO:0000256" key="5">
    <source>
        <dbReference type="ARBA" id="ARBA00022692"/>
    </source>
</evidence>
<protein>
    <submittedName>
        <fullName evidence="13">Uncharacterized protein</fullName>
    </submittedName>
</protein>
<evidence type="ECO:0000256" key="8">
    <source>
        <dbReference type="ARBA" id="ARBA00023065"/>
    </source>
</evidence>
<comment type="subcellular location">
    <subcellularLocation>
        <location evidence="1">Cell membrane</location>
        <topology evidence="1">Multi-pass membrane protein</topology>
    </subcellularLocation>
</comment>
<keyword evidence="10" id="KW-0739">Sodium transport</keyword>
<dbReference type="Gene3D" id="1.20.1730.10">
    <property type="entry name" value="Sodium/glucose cotransporter"/>
    <property type="match status" value="2"/>
</dbReference>
<feature type="transmembrane region" description="Helical" evidence="12">
    <location>
        <begin position="504"/>
        <end position="523"/>
    </location>
</feature>
<evidence type="ECO:0000256" key="2">
    <source>
        <dbReference type="ARBA" id="ARBA00006434"/>
    </source>
</evidence>
<name>A0A7R9G2H6_TIMSH</name>
<dbReference type="PANTHER" id="PTHR42985">
    <property type="entry name" value="SODIUM-COUPLED MONOCARBOXYLATE TRANSPORTER"/>
    <property type="match status" value="1"/>
</dbReference>
<keyword evidence="8" id="KW-0406">Ion transport</keyword>
<dbReference type="AlphaFoldDB" id="A0A7R9G2H6"/>
<dbReference type="PROSITE" id="PS50283">
    <property type="entry name" value="NA_SOLUT_SYMP_3"/>
    <property type="match status" value="1"/>
</dbReference>
<evidence type="ECO:0000256" key="6">
    <source>
        <dbReference type="ARBA" id="ARBA00022989"/>
    </source>
</evidence>
<evidence type="ECO:0000256" key="9">
    <source>
        <dbReference type="ARBA" id="ARBA00023136"/>
    </source>
</evidence>
<evidence type="ECO:0000256" key="11">
    <source>
        <dbReference type="SAM" id="MobiDB-lite"/>
    </source>
</evidence>
<keyword evidence="9 12" id="KW-0472">Membrane</keyword>
<sequence>MLFSRGHKPSPPGYVPVWVKEEGERGGTQSSREFQGPREIPCAKALRLDLTLWRPRGRKKVKGIDTKRKWFSITFQRYHYVKISPIGNLHRWHVVWSELQGSKGGYAVSGLQIVSYALCLILSPTSTDGRFHSKRQEAECVSFFHRLTRTAVVELNTTSALANCATEAGTMTLNDGEIKFFSWVDYVVFGAMLAVSFFIGIYHGFKSCYRRSPNLQGQSESGEFLTANGKLGTIPVALSMLARRLTYACHFLGSQEYWVAILLRIAYISYSLHPVNERARFLSSITLMGQPAEVYQFGSQLWLFGISSILSIPVIGYYFIPFFHKLNVASAYKYFGDRFNRKFQLLASVLFTIQMRTPQIDFYFKGKSPNAGRQLVPDTRTISATQNASDSRTSERGSGGRSNSKSRDAVCQSRTRQQCERFFAVLGGKTLRHIIFRASFTKKGGMKAVVWSDCFQVVMLFLSMFAVLIKGTADIGGFGVVWSRNSDAGRVQFFNWNMDPTERYTVWSTVIGAAFLHSAVYGANQLQVQRYLTVPTVRQAIK</sequence>
<feature type="transmembrane region" description="Helical" evidence="12">
    <location>
        <begin position="183"/>
        <end position="205"/>
    </location>
</feature>
<feature type="transmembrane region" description="Helical" evidence="12">
    <location>
        <begin position="448"/>
        <end position="469"/>
    </location>
</feature>
<keyword evidence="3" id="KW-0813">Transport</keyword>
<gene>
    <name evidence="13" type="ORF">TSIB3V08_LOCUS7414</name>
</gene>
<comment type="similarity">
    <text evidence="2">Belongs to the sodium:solute symporter (SSF) (TC 2.A.21) family.</text>
</comment>
<dbReference type="PANTHER" id="PTHR42985:SF40">
    <property type="entry name" value="LD47995P-RELATED"/>
    <property type="match status" value="1"/>
</dbReference>
<keyword evidence="6 12" id="KW-1133">Transmembrane helix</keyword>
<evidence type="ECO:0000256" key="10">
    <source>
        <dbReference type="ARBA" id="ARBA00023201"/>
    </source>
</evidence>
<dbReference type="InterPro" id="IPR001734">
    <property type="entry name" value="Na/solute_symporter"/>
</dbReference>
<organism evidence="13">
    <name type="scientific">Timema shepardi</name>
    <name type="common">Walking stick</name>
    <dbReference type="NCBI Taxonomy" id="629360"/>
    <lineage>
        <taxon>Eukaryota</taxon>
        <taxon>Metazoa</taxon>
        <taxon>Ecdysozoa</taxon>
        <taxon>Arthropoda</taxon>
        <taxon>Hexapoda</taxon>
        <taxon>Insecta</taxon>
        <taxon>Pterygota</taxon>
        <taxon>Neoptera</taxon>
        <taxon>Polyneoptera</taxon>
        <taxon>Phasmatodea</taxon>
        <taxon>Timematodea</taxon>
        <taxon>Timematoidea</taxon>
        <taxon>Timematidae</taxon>
        <taxon>Timema</taxon>
    </lineage>
</organism>
<evidence type="ECO:0000256" key="12">
    <source>
        <dbReference type="SAM" id="Phobius"/>
    </source>
</evidence>
<evidence type="ECO:0000256" key="7">
    <source>
        <dbReference type="ARBA" id="ARBA00023053"/>
    </source>
</evidence>
<feature type="region of interest" description="Disordered" evidence="11">
    <location>
        <begin position="373"/>
        <end position="412"/>
    </location>
</feature>
<accession>A0A7R9G2H6</accession>
<dbReference type="GO" id="GO:0015293">
    <property type="term" value="F:symporter activity"/>
    <property type="evidence" value="ECO:0007669"/>
    <property type="project" value="TreeGrafter"/>
</dbReference>
<proteinExistence type="inferred from homology"/>
<evidence type="ECO:0000256" key="1">
    <source>
        <dbReference type="ARBA" id="ARBA00004651"/>
    </source>
</evidence>
<dbReference type="InterPro" id="IPR051163">
    <property type="entry name" value="Sodium:Solute_Symporter_SSF"/>
</dbReference>
<dbReference type="InterPro" id="IPR038377">
    <property type="entry name" value="Na/Glc_symporter_sf"/>
</dbReference>
<dbReference type="EMBL" id="OC003459">
    <property type="protein sequence ID" value="CAD7263334.1"/>
    <property type="molecule type" value="Genomic_DNA"/>
</dbReference>
<keyword evidence="5 12" id="KW-0812">Transmembrane</keyword>
<feature type="transmembrane region" description="Helical" evidence="12">
    <location>
        <begin position="301"/>
        <end position="320"/>
    </location>
</feature>
<reference evidence="13" key="1">
    <citation type="submission" date="2020-11" db="EMBL/GenBank/DDBJ databases">
        <authorList>
            <person name="Tran Van P."/>
        </authorList>
    </citation>
    <scope>NUCLEOTIDE SEQUENCE</scope>
</reference>
<evidence type="ECO:0000256" key="3">
    <source>
        <dbReference type="ARBA" id="ARBA00022448"/>
    </source>
</evidence>
<keyword evidence="7" id="KW-0915">Sodium</keyword>
<dbReference type="GO" id="GO:0006814">
    <property type="term" value="P:sodium ion transport"/>
    <property type="evidence" value="ECO:0007669"/>
    <property type="project" value="UniProtKB-KW"/>
</dbReference>
<dbReference type="GO" id="GO:0005886">
    <property type="term" value="C:plasma membrane"/>
    <property type="evidence" value="ECO:0007669"/>
    <property type="project" value="UniProtKB-SubCell"/>
</dbReference>
<evidence type="ECO:0000256" key="4">
    <source>
        <dbReference type="ARBA" id="ARBA00022475"/>
    </source>
</evidence>
<keyword evidence="4" id="KW-1003">Cell membrane</keyword>
<evidence type="ECO:0000313" key="13">
    <source>
        <dbReference type="EMBL" id="CAD7263334.1"/>
    </source>
</evidence>